<dbReference type="PANTHER" id="PTHR14726:SF1">
    <property type="entry name" value="JHY PROTEIN HOMOLOG"/>
    <property type="match status" value="1"/>
</dbReference>
<evidence type="ECO:0000313" key="3">
    <source>
        <dbReference type="Proteomes" id="UP000275408"/>
    </source>
</evidence>
<organism evidence="2 3">
    <name type="scientific">Pocillopora damicornis</name>
    <name type="common">Cauliflower coral</name>
    <name type="synonym">Millepora damicornis</name>
    <dbReference type="NCBI Taxonomy" id="46731"/>
    <lineage>
        <taxon>Eukaryota</taxon>
        <taxon>Metazoa</taxon>
        <taxon>Cnidaria</taxon>
        <taxon>Anthozoa</taxon>
        <taxon>Hexacorallia</taxon>
        <taxon>Scleractinia</taxon>
        <taxon>Astrocoeniina</taxon>
        <taxon>Pocilloporidae</taxon>
        <taxon>Pocillopora</taxon>
    </lineage>
</organism>
<feature type="region of interest" description="Disordered" evidence="1">
    <location>
        <begin position="481"/>
        <end position="503"/>
    </location>
</feature>
<feature type="compositionally biased region" description="Basic and acidic residues" evidence="1">
    <location>
        <begin position="1"/>
        <end position="17"/>
    </location>
</feature>
<name>A0A3M6T852_POCDA</name>
<evidence type="ECO:0000313" key="2">
    <source>
        <dbReference type="EMBL" id="RMX37552.1"/>
    </source>
</evidence>
<dbReference type="PANTHER" id="PTHR14726">
    <property type="entry name" value="JHY PROTEIN HOMOLOG"/>
    <property type="match status" value="1"/>
</dbReference>
<keyword evidence="3" id="KW-1185">Reference proteome</keyword>
<sequence>MESLEERQSNNGAEDKITTFASPTVLAAILDEEPSDEDVIRSMVASSGQEEQTERVTDSLESSLNDSLEFSKPGELNEPKRVESTKMKIEPSQVETSEDISDIPKSSTPLLNDNMKHSKKVGKPKPRKPQHIIERNKERVGKKVPERTGYAQVHGMRTIKKVEKIKEKTRNQTEEAAANVPGSGLESQSQHSHKISDDFNSQNSVSPVHYDNDQNLLGDSSLEKSLDTYHSHSHGPYYDVSQDFGSYYNPLESNYSDLVGYSRGYQSAAANSRQRHSMAGSFQPTHYNSLSTQSAPPGVYGYQRTPLISSVHNLHEEDYNSSSALSDTDFQNLQKANKFPESSLHRKFSSEPYLANPSSLSLHGMADADRSSKASGSYSSLRQPLFQYKPYSLKDYRNFVGSEVERPAGGLGPNNDTDDFKEKMRKVSKQREYAAMLRAQHSTMKKQQEKKGSIQQPVKPKHIKEAEAKRQAALTYAKNVPKPKQMVSRRRGSPRMSDTQADDDQEITILEILRLRHEKEKKEVDTIRKDLASKIRL</sequence>
<feature type="compositionally biased region" description="Basic and acidic residues" evidence="1">
    <location>
        <begin position="75"/>
        <end position="89"/>
    </location>
</feature>
<accession>A0A3M6T852</accession>
<dbReference type="AlphaFoldDB" id="A0A3M6T852"/>
<comment type="caution">
    <text evidence="2">The sequence shown here is derived from an EMBL/GenBank/DDBJ whole genome shotgun (WGS) entry which is preliminary data.</text>
</comment>
<feature type="compositionally biased region" description="Basic residues" evidence="1">
    <location>
        <begin position="117"/>
        <end position="130"/>
    </location>
</feature>
<dbReference type="GO" id="GO:0035082">
    <property type="term" value="P:axoneme assembly"/>
    <property type="evidence" value="ECO:0007669"/>
    <property type="project" value="TreeGrafter"/>
</dbReference>
<dbReference type="OrthoDB" id="10057281at2759"/>
<feature type="region of interest" description="Disordered" evidence="1">
    <location>
        <begin position="1"/>
        <end position="142"/>
    </location>
</feature>
<proteinExistence type="predicted"/>
<dbReference type="InterPro" id="IPR027968">
    <property type="entry name" value="JHY"/>
</dbReference>
<gene>
    <name evidence="2" type="ORF">pdam_00024135</name>
</gene>
<dbReference type="Proteomes" id="UP000275408">
    <property type="component" value="Unassembled WGS sequence"/>
</dbReference>
<feature type="region of interest" description="Disordered" evidence="1">
    <location>
        <begin position="169"/>
        <end position="219"/>
    </location>
</feature>
<feature type="compositionally biased region" description="Basic and acidic residues" evidence="1">
    <location>
        <begin position="131"/>
        <end position="142"/>
    </location>
</feature>
<reference evidence="2 3" key="1">
    <citation type="journal article" date="2018" name="Sci. Rep.">
        <title>Comparative analysis of the Pocillopora damicornis genome highlights role of immune system in coral evolution.</title>
        <authorList>
            <person name="Cunning R."/>
            <person name="Bay R.A."/>
            <person name="Gillette P."/>
            <person name="Baker A.C."/>
            <person name="Traylor-Knowles N."/>
        </authorList>
    </citation>
    <scope>NUCLEOTIDE SEQUENCE [LARGE SCALE GENOMIC DNA]</scope>
    <source>
        <strain evidence="2">RSMAS</strain>
        <tissue evidence="2">Whole animal</tissue>
    </source>
</reference>
<feature type="compositionally biased region" description="Low complexity" evidence="1">
    <location>
        <begin position="59"/>
        <end position="71"/>
    </location>
</feature>
<protein>
    <submittedName>
        <fullName evidence="2">Uncharacterized protein</fullName>
    </submittedName>
</protein>
<feature type="region of interest" description="Disordered" evidence="1">
    <location>
        <begin position="442"/>
        <end position="461"/>
    </location>
</feature>
<evidence type="ECO:0000256" key="1">
    <source>
        <dbReference type="SAM" id="MobiDB-lite"/>
    </source>
</evidence>
<dbReference type="Pfam" id="PF15261">
    <property type="entry name" value="JHY"/>
    <property type="match status" value="1"/>
</dbReference>
<dbReference type="EMBL" id="RCHS01004097">
    <property type="protein sequence ID" value="RMX37552.1"/>
    <property type="molecule type" value="Genomic_DNA"/>
</dbReference>